<dbReference type="Gene3D" id="3.90.660.10">
    <property type="match status" value="1"/>
</dbReference>
<accession>A0A0K2UYU7</accession>
<sequence>MRVNKAKVVIIGAGAAGLFAAKKLIDSGQYGPKDIIILEAQDYVGGRIKTIFVNDGPLETGAQWIHGRGDNPVWKFVLENNISVAEIANRDGKGNFMSQSGDIPPKEILHSTLNFLQEVHESVYDVLDDEGQLKDGIPSSVGKYFKQRFEKWLDQLRENESAELIKWRQRIFNWRILWENCDCGCNDLDDNSIYTFAKYEGNICYDDTIYRVIICENILEFEGGDACLSKGYYSFVETIQKLIRGKVQILLNKEVIKVKKDDKSEVISIECSDGSLYECNTSIVTVSLGVLKASLNMFDYETIKWPSKVLRAIHNIGFGTISFIKIEFEEQFWDKKNPGVMILRDSDTFKTFDYKDDDPWYNYVYGFDSVLHQPNILMGWMSGEESRAMEMLSDKDIGENCIDLLKRVMSKSNIQAPIRMKNIYVSRWYQNRFCRGTYSYATTACVEKGIHHADLLEPVRYSSGRIALMLAGEATSDNCTGTVHGALMSGELQAS</sequence>
<dbReference type="InterPro" id="IPR036188">
    <property type="entry name" value="FAD/NAD-bd_sf"/>
</dbReference>
<dbReference type="Gene3D" id="3.50.50.60">
    <property type="entry name" value="FAD/NAD(P)-binding domain"/>
    <property type="match status" value="1"/>
</dbReference>
<dbReference type="AlphaFoldDB" id="A0A0K2UYU7"/>
<dbReference type="Pfam" id="PF01593">
    <property type="entry name" value="Amino_oxidase"/>
    <property type="match status" value="1"/>
</dbReference>
<dbReference type="GO" id="GO:0046592">
    <property type="term" value="F:polyamine oxidase activity"/>
    <property type="evidence" value="ECO:0007669"/>
    <property type="project" value="TreeGrafter"/>
</dbReference>
<dbReference type="InterPro" id="IPR050281">
    <property type="entry name" value="Flavin_monoamine_oxidase"/>
</dbReference>
<dbReference type="SUPFAM" id="SSF51905">
    <property type="entry name" value="FAD/NAD(P)-binding domain"/>
    <property type="match status" value="1"/>
</dbReference>
<organism evidence="2">
    <name type="scientific">Lepeophtheirus salmonis</name>
    <name type="common">Salmon louse</name>
    <name type="synonym">Caligus salmonis</name>
    <dbReference type="NCBI Taxonomy" id="72036"/>
    <lineage>
        <taxon>Eukaryota</taxon>
        <taxon>Metazoa</taxon>
        <taxon>Ecdysozoa</taxon>
        <taxon>Arthropoda</taxon>
        <taxon>Crustacea</taxon>
        <taxon>Multicrustacea</taxon>
        <taxon>Hexanauplia</taxon>
        <taxon>Copepoda</taxon>
        <taxon>Siphonostomatoida</taxon>
        <taxon>Caligidae</taxon>
        <taxon>Lepeophtheirus</taxon>
    </lineage>
</organism>
<protein>
    <recommendedName>
        <fullName evidence="1">Amine oxidase domain-containing protein</fullName>
    </recommendedName>
</protein>
<dbReference type="PANTHER" id="PTHR10742:SF416">
    <property type="entry name" value="SPERMINE OXIDASE"/>
    <property type="match status" value="1"/>
</dbReference>
<dbReference type="EMBL" id="HACA01025681">
    <property type="protein sequence ID" value="CDW43042.1"/>
    <property type="molecule type" value="Transcribed_RNA"/>
</dbReference>
<dbReference type="InterPro" id="IPR002937">
    <property type="entry name" value="Amino_oxidase"/>
</dbReference>
<proteinExistence type="predicted"/>
<evidence type="ECO:0000259" key="1">
    <source>
        <dbReference type="Pfam" id="PF01593"/>
    </source>
</evidence>
<feature type="domain" description="Amine oxidase" evidence="1">
    <location>
        <begin position="16"/>
        <end position="494"/>
    </location>
</feature>
<evidence type="ECO:0000313" key="2">
    <source>
        <dbReference type="EMBL" id="CDW43042.1"/>
    </source>
</evidence>
<dbReference type="SUPFAM" id="SSF54373">
    <property type="entry name" value="FAD-linked reductases, C-terminal domain"/>
    <property type="match status" value="1"/>
</dbReference>
<reference evidence="2" key="1">
    <citation type="submission" date="2014-05" db="EMBL/GenBank/DDBJ databases">
        <authorList>
            <person name="Chronopoulou M."/>
        </authorList>
    </citation>
    <scope>NUCLEOTIDE SEQUENCE</scope>
    <source>
        <tissue evidence="2">Whole organism</tissue>
    </source>
</reference>
<feature type="non-terminal residue" evidence="2">
    <location>
        <position position="495"/>
    </location>
</feature>
<name>A0A0K2UYU7_LEPSM</name>
<dbReference type="OrthoDB" id="5046242at2759"/>
<dbReference type="PANTHER" id="PTHR10742">
    <property type="entry name" value="FLAVIN MONOAMINE OXIDASE"/>
    <property type="match status" value="1"/>
</dbReference>